<reference evidence="2 3" key="1">
    <citation type="submission" date="2017-07" db="EMBL/GenBank/DDBJ databases">
        <authorList>
            <person name="Talla V."/>
            <person name="Backstrom N."/>
        </authorList>
    </citation>
    <scope>NUCLEOTIDE SEQUENCE [LARGE SCALE GENOMIC DNA]</scope>
</reference>
<evidence type="ECO:0000313" key="2">
    <source>
        <dbReference type="EMBL" id="VVC99194.1"/>
    </source>
</evidence>
<organism evidence="2 3">
    <name type="scientific">Leptidea sinapis</name>
    <dbReference type="NCBI Taxonomy" id="189913"/>
    <lineage>
        <taxon>Eukaryota</taxon>
        <taxon>Metazoa</taxon>
        <taxon>Ecdysozoa</taxon>
        <taxon>Arthropoda</taxon>
        <taxon>Hexapoda</taxon>
        <taxon>Insecta</taxon>
        <taxon>Pterygota</taxon>
        <taxon>Neoptera</taxon>
        <taxon>Endopterygota</taxon>
        <taxon>Lepidoptera</taxon>
        <taxon>Glossata</taxon>
        <taxon>Ditrysia</taxon>
        <taxon>Papilionoidea</taxon>
        <taxon>Pieridae</taxon>
        <taxon>Dismorphiinae</taxon>
        <taxon>Leptidea</taxon>
    </lineage>
</organism>
<dbReference type="InterPro" id="IPR036866">
    <property type="entry name" value="RibonucZ/Hydroxyglut_hydro"/>
</dbReference>
<dbReference type="Proteomes" id="UP000324832">
    <property type="component" value="Unassembled WGS sequence"/>
</dbReference>
<dbReference type="Gene3D" id="3.60.15.10">
    <property type="entry name" value="Ribonuclease Z/Hydroxyacylglutathione hydrolase-like"/>
    <property type="match status" value="1"/>
</dbReference>
<gene>
    <name evidence="2" type="ORF">LSINAPIS_LOCUS10119</name>
</gene>
<sequence>MKDLNVSTANCTPCPHSLLQTPNLQPAKKPKLDISPDTEFEEFLHDNTDYYRRDSVDSNKNVKPKSKPLEKGVDRDTLKNNNEKVLQDLQKLAHCSVAYICTVKKRLGTLDLEKCVEMGVKPGPMLGQLKSGQDVMLPDGRVCWKFKT</sequence>
<proteinExistence type="predicted"/>
<dbReference type="SUPFAM" id="SSF56281">
    <property type="entry name" value="Metallo-hydrolase/oxidoreductase"/>
    <property type="match status" value="1"/>
</dbReference>
<name>A0A5E4QMM3_9NEOP</name>
<protein>
    <submittedName>
        <fullName evidence="2">Uncharacterized protein</fullName>
    </submittedName>
</protein>
<feature type="region of interest" description="Disordered" evidence="1">
    <location>
        <begin position="52"/>
        <end position="75"/>
    </location>
</feature>
<evidence type="ECO:0000256" key="1">
    <source>
        <dbReference type="SAM" id="MobiDB-lite"/>
    </source>
</evidence>
<keyword evidence="3" id="KW-1185">Reference proteome</keyword>
<evidence type="ECO:0000313" key="3">
    <source>
        <dbReference type="Proteomes" id="UP000324832"/>
    </source>
</evidence>
<dbReference type="EMBL" id="FZQP02004000">
    <property type="protein sequence ID" value="VVC99194.1"/>
    <property type="molecule type" value="Genomic_DNA"/>
</dbReference>
<dbReference type="AlphaFoldDB" id="A0A5E4QMM3"/>
<accession>A0A5E4QMM3</accession>